<keyword evidence="4" id="KW-0548">Nucleotidyltransferase</keyword>
<name>A0A151ZDZ2_TIELA</name>
<dbReference type="Pfam" id="PF00483">
    <property type="entry name" value="NTP_transferase"/>
    <property type="match status" value="1"/>
</dbReference>
<dbReference type="Gene3D" id="2.160.10.10">
    <property type="entry name" value="Hexapeptide repeat proteins"/>
    <property type="match status" value="1"/>
</dbReference>
<feature type="domain" description="Mannose-1-phosphate guanyltransferase C-terminal" evidence="3">
    <location>
        <begin position="291"/>
        <end position="414"/>
    </location>
</feature>
<organism evidence="4 5">
    <name type="scientific">Tieghemostelium lacteum</name>
    <name type="common">Slime mold</name>
    <name type="synonym">Dictyostelium lacteum</name>
    <dbReference type="NCBI Taxonomy" id="361077"/>
    <lineage>
        <taxon>Eukaryota</taxon>
        <taxon>Amoebozoa</taxon>
        <taxon>Evosea</taxon>
        <taxon>Eumycetozoa</taxon>
        <taxon>Dictyostelia</taxon>
        <taxon>Dictyosteliales</taxon>
        <taxon>Raperosteliaceae</taxon>
        <taxon>Tieghemostelium</taxon>
    </lineage>
</organism>
<comment type="similarity">
    <text evidence="1">Belongs to the transferase hexapeptide repeat family.</text>
</comment>
<dbReference type="PANTHER" id="PTHR22572">
    <property type="entry name" value="SUGAR-1-PHOSPHATE GUANYL TRANSFERASE"/>
    <property type="match status" value="1"/>
</dbReference>
<dbReference type="FunCoup" id="A0A151ZDZ2">
    <property type="interactions" value="136"/>
</dbReference>
<dbReference type="GO" id="GO:0016779">
    <property type="term" value="F:nucleotidyltransferase activity"/>
    <property type="evidence" value="ECO:0007669"/>
    <property type="project" value="UniProtKB-KW"/>
</dbReference>
<protein>
    <submittedName>
        <fullName evidence="4">Mannose-1-phosphate guanylyltransferase</fullName>
    </submittedName>
</protein>
<dbReference type="OMA" id="MPVPNWW"/>
<proteinExistence type="inferred from homology"/>
<evidence type="ECO:0000259" key="3">
    <source>
        <dbReference type="Pfam" id="PF25087"/>
    </source>
</evidence>
<dbReference type="CDD" id="cd06428">
    <property type="entry name" value="M1P_guanylylT_A_like_N"/>
    <property type="match status" value="1"/>
</dbReference>
<evidence type="ECO:0000313" key="4">
    <source>
        <dbReference type="EMBL" id="KYQ92139.1"/>
    </source>
</evidence>
<accession>A0A151ZDZ2</accession>
<dbReference type="Pfam" id="PF25087">
    <property type="entry name" value="GMPPB_C"/>
    <property type="match status" value="1"/>
</dbReference>
<keyword evidence="4" id="KW-0808">Transferase</keyword>
<dbReference type="OrthoDB" id="285674at2759"/>
<evidence type="ECO:0000256" key="1">
    <source>
        <dbReference type="ARBA" id="ARBA00007274"/>
    </source>
</evidence>
<dbReference type="STRING" id="361077.A0A151ZDZ2"/>
<sequence length="416" mass="47114">MSNKAIILIGGPSKGTRFRPLSLDIPKLLFPIAGKAMIYHHIEACSKIPNMSEILLLGFFQENQLSSFIESATKQFKIPIKYINEVKMLGTAGGLYHYRETILQNQPENIFVLHSDICCSFPLGDLLRFHLENQRICTIMGTQVSKEYANQYGCLVRDENTLELLHYAEKPETFVSNLINCGIYCFKSQFFDQIGKTMNDIKAQQQLQLQQQQQNLIEYPEIIRKGTATENLRLEQDIFVPLAGTDSISVYLYNGFWRQIKNAGSSVYCQDLYFKHYREHKPEILKSGENIIGDVIIDPTATIDPTAKIGPDVYIGPNVKVGKGVRIVHSIILDSSEIKDHACILYSIIGWSSSVGPWARIEGIPNYTPFLYKEDKRKGITIFGSGAQACGEVIVYNCIVMPHKQLDRNYTNEILL</sequence>
<evidence type="ECO:0000259" key="2">
    <source>
        <dbReference type="Pfam" id="PF00483"/>
    </source>
</evidence>
<keyword evidence="5" id="KW-1185">Reference proteome</keyword>
<dbReference type="Gene3D" id="3.90.550.10">
    <property type="entry name" value="Spore Coat Polysaccharide Biosynthesis Protein SpsA, Chain A"/>
    <property type="match status" value="1"/>
</dbReference>
<reference evidence="4 5" key="1">
    <citation type="submission" date="2015-12" db="EMBL/GenBank/DDBJ databases">
        <title>Dictyostelia acquired genes for synthesis and detection of signals that induce cell-type specialization by lateral gene transfer from prokaryotes.</title>
        <authorList>
            <person name="Gloeckner G."/>
            <person name="Schaap P."/>
        </authorList>
    </citation>
    <scope>NUCLEOTIDE SEQUENCE [LARGE SCALE GENOMIC DNA]</scope>
    <source>
        <strain evidence="4 5">TK</strain>
    </source>
</reference>
<dbReference type="AlphaFoldDB" id="A0A151ZDZ2"/>
<dbReference type="InterPro" id="IPR050486">
    <property type="entry name" value="Mannose-1P_guanyltransferase"/>
</dbReference>
<dbReference type="Proteomes" id="UP000076078">
    <property type="component" value="Unassembled WGS sequence"/>
</dbReference>
<dbReference type="InParanoid" id="A0A151ZDZ2"/>
<dbReference type="InterPro" id="IPR018357">
    <property type="entry name" value="Hexapep_transf_CS"/>
</dbReference>
<dbReference type="InterPro" id="IPR005835">
    <property type="entry name" value="NTP_transferase_dom"/>
</dbReference>
<dbReference type="PROSITE" id="PS00101">
    <property type="entry name" value="HEXAPEP_TRANSFERASES"/>
    <property type="match status" value="2"/>
</dbReference>
<dbReference type="InterPro" id="IPR029044">
    <property type="entry name" value="Nucleotide-diphossugar_trans"/>
</dbReference>
<dbReference type="InterPro" id="IPR056729">
    <property type="entry name" value="GMPPB_C"/>
</dbReference>
<comment type="caution">
    <text evidence="4">The sequence shown here is derived from an EMBL/GenBank/DDBJ whole genome shotgun (WGS) entry which is preliminary data.</text>
</comment>
<dbReference type="EMBL" id="LODT01000031">
    <property type="protein sequence ID" value="KYQ92139.1"/>
    <property type="molecule type" value="Genomic_DNA"/>
</dbReference>
<dbReference type="SUPFAM" id="SSF53448">
    <property type="entry name" value="Nucleotide-diphospho-sugar transferases"/>
    <property type="match status" value="1"/>
</dbReference>
<gene>
    <name evidence="4" type="ORF">DLAC_06980</name>
</gene>
<evidence type="ECO:0000313" key="5">
    <source>
        <dbReference type="Proteomes" id="UP000076078"/>
    </source>
</evidence>
<feature type="domain" description="Nucleotidyl transferase" evidence="2">
    <location>
        <begin position="4"/>
        <end position="204"/>
    </location>
</feature>